<dbReference type="InterPro" id="IPR000086">
    <property type="entry name" value="NUDIX_hydrolase_dom"/>
</dbReference>
<dbReference type="GO" id="GO:0034431">
    <property type="term" value="F:bis(5'-adenosyl)-hexaphosphatase activity"/>
    <property type="evidence" value="ECO:0007669"/>
    <property type="project" value="TreeGrafter"/>
</dbReference>
<dbReference type="EMBL" id="CP039908">
    <property type="protein sequence ID" value="QCM02728.1"/>
    <property type="molecule type" value="Genomic_DNA"/>
</dbReference>
<sequence>MDLAHKTTEVSAPVDDKLPKGDVRTQYAAICFRRVPEQDGAIEVLLITSRDSGRWVVPKGWPMGKKKPHQVACTEAWEEAGVRGRVQKKAWGHYTYLKRLDDGNLVPAMVQVHLLDVQGLESDYPEKDERRLSWFTPAAAASSVREPELRCLISKLETLALPATYQRSEP</sequence>
<evidence type="ECO:0000256" key="4">
    <source>
        <dbReference type="ARBA" id="ARBA00022842"/>
    </source>
</evidence>
<protein>
    <submittedName>
        <fullName evidence="6">NUDIX hydrolase</fullName>
    </submittedName>
</protein>
<reference evidence="6 7" key="1">
    <citation type="submission" date="2019-04" db="EMBL/GenBank/DDBJ databases">
        <title>Complete genome sequence of Agrobacterium tumefaciens CFBP6624.</title>
        <authorList>
            <person name="Haryono M."/>
            <person name="Lin Y.-C."/>
            <person name="Lai E.-M."/>
            <person name="Kuo C.-H."/>
        </authorList>
    </citation>
    <scope>NUCLEOTIDE SEQUENCE [LARGE SCALE GENOMIC DNA]</scope>
    <source>
        <strain evidence="6 7">CFBP6624</strain>
    </source>
</reference>
<organism evidence="6 7">
    <name type="scientific">Agrobacterium tumefaciens</name>
    <dbReference type="NCBI Taxonomy" id="358"/>
    <lineage>
        <taxon>Bacteria</taxon>
        <taxon>Pseudomonadati</taxon>
        <taxon>Pseudomonadota</taxon>
        <taxon>Alphaproteobacteria</taxon>
        <taxon>Hyphomicrobiales</taxon>
        <taxon>Rhizobiaceae</taxon>
        <taxon>Rhizobium/Agrobacterium group</taxon>
        <taxon>Agrobacterium</taxon>
        <taxon>Agrobacterium tumefaciens complex</taxon>
    </lineage>
</organism>
<dbReference type="PANTHER" id="PTHR12629">
    <property type="entry name" value="DIPHOSPHOINOSITOL POLYPHOSPHATE PHOSPHOHYDROLASE"/>
    <property type="match status" value="1"/>
</dbReference>
<evidence type="ECO:0000259" key="5">
    <source>
        <dbReference type="PROSITE" id="PS51462"/>
    </source>
</evidence>
<dbReference type="GO" id="GO:1901907">
    <property type="term" value="P:diadenosine pentaphosphate catabolic process"/>
    <property type="evidence" value="ECO:0007669"/>
    <property type="project" value="TreeGrafter"/>
</dbReference>
<dbReference type="GO" id="GO:1901911">
    <property type="term" value="P:adenosine 5'-(hexahydrogen pentaphosphate) catabolic process"/>
    <property type="evidence" value="ECO:0007669"/>
    <property type="project" value="TreeGrafter"/>
</dbReference>
<dbReference type="SUPFAM" id="SSF55811">
    <property type="entry name" value="Nudix"/>
    <property type="match status" value="1"/>
</dbReference>
<feature type="domain" description="Nudix hydrolase" evidence="5">
    <location>
        <begin position="22"/>
        <end position="157"/>
    </location>
</feature>
<dbReference type="PROSITE" id="PS51462">
    <property type="entry name" value="NUDIX"/>
    <property type="match status" value="1"/>
</dbReference>
<comment type="cofactor">
    <cofactor evidence="1">
        <name>Mg(2+)</name>
        <dbReference type="ChEBI" id="CHEBI:18420"/>
    </cofactor>
</comment>
<dbReference type="CDD" id="cd04666">
    <property type="entry name" value="NUDIX_DIPP2_like_Nudt4"/>
    <property type="match status" value="1"/>
</dbReference>
<evidence type="ECO:0000313" key="6">
    <source>
        <dbReference type="EMBL" id="QCM02728.1"/>
    </source>
</evidence>
<accession>A0AAE6BTJ9</accession>
<dbReference type="GO" id="GO:0046872">
    <property type="term" value="F:metal ion binding"/>
    <property type="evidence" value="ECO:0007669"/>
    <property type="project" value="UniProtKB-KW"/>
</dbReference>
<dbReference type="InterPro" id="IPR015797">
    <property type="entry name" value="NUDIX_hydrolase-like_dom_sf"/>
</dbReference>
<dbReference type="GO" id="GO:0008486">
    <property type="term" value="F:diphosphoinositol-polyphosphate diphosphatase activity"/>
    <property type="evidence" value="ECO:0007669"/>
    <property type="project" value="TreeGrafter"/>
</dbReference>
<dbReference type="Proteomes" id="UP000298646">
    <property type="component" value="Chromosome linear"/>
</dbReference>
<evidence type="ECO:0000256" key="3">
    <source>
        <dbReference type="ARBA" id="ARBA00022801"/>
    </source>
</evidence>
<dbReference type="PANTHER" id="PTHR12629:SF0">
    <property type="entry name" value="DIPHOSPHOINOSITOL-POLYPHOSPHATE DIPHOSPHATASE"/>
    <property type="match status" value="1"/>
</dbReference>
<keyword evidence="2" id="KW-0479">Metal-binding</keyword>
<dbReference type="GO" id="GO:0034432">
    <property type="term" value="F:bis(5'-adenosyl)-pentaphosphatase activity"/>
    <property type="evidence" value="ECO:0007669"/>
    <property type="project" value="TreeGrafter"/>
</dbReference>
<dbReference type="GO" id="GO:0005737">
    <property type="term" value="C:cytoplasm"/>
    <property type="evidence" value="ECO:0007669"/>
    <property type="project" value="TreeGrafter"/>
</dbReference>
<keyword evidence="3 6" id="KW-0378">Hydrolase</keyword>
<evidence type="ECO:0000256" key="2">
    <source>
        <dbReference type="ARBA" id="ARBA00022723"/>
    </source>
</evidence>
<dbReference type="InterPro" id="IPR047198">
    <property type="entry name" value="DDP-like_NUDIX"/>
</dbReference>
<dbReference type="GO" id="GO:1901909">
    <property type="term" value="P:diadenosine hexaphosphate catabolic process"/>
    <property type="evidence" value="ECO:0007669"/>
    <property type="project" value="TreeGrafter"/>
</dbReference>
<keyword evidence="4" id="KW-0460">Magnesium</keyword>
<gene>
    <name evidence="6" type="ORF">CFBP6624_21505</name>
</gene>
<evidence type="ECO:0000256" key="1">
    <source>
        <dbReference type="ARBA" id="ARBA00001946"/>
    </source>
</evidence>
<name>A0AAE6BTJ9_AGRTU</name>
<dbReference type="GO" id="GO:0071543">
    <property type="term" value="P:diphosphoinositol polyphosphate metabolic process"/>
    <property type="evidence" value="ECO:0007669"/>
    <property type="project" value="TreeGrafter"/>
</dbReference>
<dbReference type="GO" id="GO:0000298">
    <property type="term" value="F:endopolyphosphatase activity"/>
    <property type="evidence" value="ECO:0007669"/>
    <property type="project" value="TreeGrafter"/>
</dbReference>
<dbReference type="Gene3D" id="3.90.79.10">
    <property type="entry name" value="Nucleoside Triphosphate Pyrophosphohydrolase"/>
    <property type="match status" value="1"/>
</dbReference>
<proteinExistence type="predicted"/>
<evidence type="ECO:0000313" key="7">
    <source>
        <dbReference type="Proteomes" id="UP000298646"/>
    </source>
</evidence>
<dbReference type="AlphaFoldDB" id="A0AAE6BTJ9"/>